<evidence type="ECO:0000256" key="1">
    <source>
        <dbReference type="ARBA" id="ARBA00009018"/>
    </source>
</evidence>
<evidence type="ECO:0000256" key="8">
    <source>
        <dbReference type="HAMAP-Rule" id="MF_00376"/>
    </source>
</evidence>
<dbReference type="NCBIfam" id="TIGR00152">
    <property type="entry name" value="dephospho-CoA kinase"/>
    <property type="match status" value="1"/>
</dbReference>
<name>A0A1G4YAX3_9ACTN</name>
<evidence type="ECO:0000256" key="4">
    <source>
        <dbReference type="ARBA" id="ARBA00022741"/>
    </source>
</evidence>
<dbReference type="GO" id="GO:0005524">
    <property type="term" value="F:ATP binding"/>
    <property type="evidence" value="ECO:0007669"/>
    <property type="project" value="UniProtKB-UniRule"/>
</dbReference>
<dbReference type="NCBIfam" id="NF002879">
    <property type="entry name" value="PRK03333.1"/>
    <property type="match status" value="1"/>
</dbReference>
<protein>
    <recommendedName>
        <fullName evidence="8 9">Dephospho-CoA kinase</fullName>
        <ecNumber evidence="8 9">2.7.1.24</ecNumber>
    </recommendedName>
    <alternativeName>
        <fullName evidence="8">Dephosphocoenzyme A kinase</fullName>
    </alternativeName>
</protein>
<dbReference type="SUPFAM" id="SSF52540">
    <property type="entry name" value="P-loop containing nucleoside triphosphate hydrolases"/>
    <property type="match status" value="1"/>
</dbReference>
<comment type="function">
    <text evidence="8">Catalyzes the phosphorylation of the 3'-hydroxyl group of dephosphocoenzyme A to form coenzyme A.</text>
</comment>
<comment type="similarity">
    <text evidence="1 8">Belongs to the CoaE family.</text>
</comment>
<dbReference type="GO" id="GO:0005737">
    <property type="term" value="C:cytoplasm"/>
    <property type="evidence" value="ECO:0007669"/>
    <property type="project" value="UniProtKB-SubCell"/>
</dbReference>
<keyword evidence="6 8" id="KW-0067">ATP-binding</keyword>
<dbReference type="Pfam" id="PF01121">
    <property type="entry name" value="CoaE"/>
    <property type="match status" value="1"/>
</dbReference>
<comment type="catalytic activity">
    <reaction evidence="8">
        <text>3'-dephospho-CoA + ATP = ADP + CoA + H(+)</text>
        <dbReference type="Rhea" id="RHEA:18245"/>
        <dbReference type="ChEBI" id="CHEBI:15378"/>
        <dbReference type="ChEBI" id="CHEBI:30616"/>
        <dbReference type="ChEBI" id="CHEBI:57287"/>
        <dbReference type="ChEBI" id="CHEBI:57328"/>
        <dbReference type="ChEBI" id="CHEBI:456216"/>
        <dbReference type="EC" id="2.7.1.24"/>
    </reaction>
</comment>
<reference evidence="11" key="1">
    <citation type="submission" date="2016-10" db="EMBL/GenBank/DDBJ databases">
        <authorList>
            <person name="Varghese N."/>
            <person name="Submissions S."/>
        </authorList>
    </citation>
    <scope>NUCLEOTIDE SEQUENCE [LARGE SCALE GENOMIC DNA]</scope>
    <source>
        <strain evidence="11">DSM 45722</strain>
    </source>
</reference>
<proteinExistence type="inferred from homology"/>
<dbReference type="PANTHER" id="PTHR10695">
    <property type="entry name" value="DEPHOSPHO-COA KINASE-RELATED"/>
    <property type="match status" value="1"/>
</dbReference>
<evidence type="ECO:0000256" key="7">
    <source>
        <dbReference type="ARBA" id="ARBA00022993"/>
    </source>
</evidence>
<keyword evidence="5 8" id="KW-0418">Kinase</keyword>
<evidence type="ECO:0000256" key="3">
    <source>
        <dbReference type="ARBA" id="ARBA00022679"/>
    </source>
</evidence>
<evidence type="ECO:0000313" key="10">
    <source>
        <dbReference type="EMBL" id="SCX50603.1"/>
    </source>
</evidence>
<evidence type="ECO:0000256" key="5">
    <source>
        <dbReference type="ARBA" id="ARBA00022777"/>
    </source>
</evidence>
<dbReference type="FunFam" id="3.40.50.300:FF:000991">
    <property type="entry name" value="Dephospho-CoA kinase"/>
    <property type="match status" value="1"/>
</dbReference>
<dbReference type="InterPro" id="IPR027417">
    <property type="entry name" value="P-loop_NTPase"/>
</dbReference>
<dbReference type="InterPro" id="IPR001977">
    <property type="entry name" value="Depp_CoAkinase"/>
</dbReference>
<gene>
    <name evidence="8" type="primary">coaE</name>
    <name evidence="10" type="ORF">SAMN03159343_2440</name>
</gene>
<evidence type="ECO:0000256" key="9">
    <source>
        <dbReference type="NCBIfam" id="TIGR00152"/>
    </source>
</evidence>
<evidence type="ECO:0000256" key="2">
    <source>
        <dbReference type="ARBA" id="ARBA00022490"/>
    </source>
</evidence>
<feature type="binding site" evidence="8">
    <location>
        <begin position="17"/>
        <end position="22"/>
    </location>
    <ligand>
        <name>ATP</name>
        <dbReference type="ChEBI" id="CHEBI:30616"/>
    </ligand>
</feature>
<dbReference type="EC" id="2.7.1.24" evidence="8 9"/>
<dbReference type="GO" id="GO:0004140">
    <property type="term" value="F:dephospho-CoA kinase activity"/>
    <property type="evidence" value="ECO:0007669"/>
    <property type="project" value="UniProtKB-UniRule"/>
</dbReference>
<dbReference type="EMBL" id="FMUH01000003">
    <property type="protein sequence ID" value="SCX50603.1"/>
    <property type="molecule type" value="Genomic_DNA"/>
</dbReference>
<keyword evidence="11" id="KW-1185">Reference proteome</keyword>
<dbReference type="HAMAP" id="MF_00376">
    <property type="entry name" value="Dephospho_CoA_kinase"/>
    <property type="match status" value="1"/>
</dbReference>
<organism evidence="10 11">
    <name type="scientific">Klenkia marina</name>
    <dbReference type="NCBI Taxonomy" id="1960309"/>
    <lineage>
        <taxon>Bacteria</taxon>
        <taxon>Bacillati</taxon>
        <taxon>Actinomycetota</taxon>
        <taxon>Actinomycetes</taxon>
        <taxon>Geodermatophilales</taxon>
        <taxon>Geodermatophilaceae</taxon>
        <taxon>Klenkia</taxon>
    </lineage>
</organism>
<sequence>MCDGRGMLRIGLTGGIGSGKSTVAELLVAHGAHLVDADRIAREVLEPGTPGLAAVAEAFGPGVLGPDGALDRPALAAVVFGDPQQRARLDAIVHPLVRARAAELVAAVPPDAVVVQDVPLLVETGQADSYDLVVVVQAPLDVRLERLAGRGTAEDDARARIASQATDEQRAAVADVVLTNGGSRAELAAQVDALWAERVEPAR</sequence>
<dbReference type="AlphaFoldDB" id="A0A1G4YAX3"/>
<keyword evidence="3 8" id="KW-0808">Transferase</keyword>
<comment type="subcellular location">
    <subcellularLocation>
        <location evidence="8">Cytoplasm</location>
    </subcellularLocation>
</comment>
<dbReference type="Proteomes" id="UP000198981">
    <property type="component" value="Unassembled WGS sequence"/>
</dbReference>
<keyword evidence="4 8" id="KW-0547">Nucleotide-binding</keyword>
<evidence type="ECO:0000256" key="6">
    <source>
        <dbReference type="ARBA" id="ARBA00022840"/>
    </source>
</evidence>
<dbReference type="PANTHER" id="PTHR10695:SF46">
    <property type="entry name" value="BIFUNCTIONAL COENZYME A SYNTHASE-RELATED"/>
    <property type="match status" value="1"/>
</dbReference>
<keyword evidence="2 8" id="KW-0963">Cytoplasm</keyword>
<keyword evidence="7 8" id="KW-0173">Coenzyme A biosynthesis</keyword>
<dbReference type="Gene3D" id="3.40.50.300">
    <property type="entry name" value="P-loop containing nucleotide triphosphate hydrolases"/>
    <property type="match status" value="1"/>
</dbReference>
<accession>A0A1G4YAX3</accession>
<dbReference type="PROSITE" id="PS51219">
    <property type="entry name" value="DPCK"/>
    <property type="match status" value="1"/>
</dbReference>
<comment type="pathway">
    <text evidence="8">Cofactor biosynthesis; coenzyme A biosynthesis; CoA from (R)-pantothenate: step 5/5.</text>
</comment>
<dbReference type="STRING" id="1960309.SAMN03159343_2440"/>
<dbReference type="UniPathway" id="UPA00241">
    <property type="reaction ID" value="UER00356"/>
</dbReference>
<dbReference type="GO" id="GO:0015937">
    <property type="term" value="P:coenzyme A biosynthetic process"/>
    <property type="evidence" value="ECO:0007669"/>
    <property type="project" value="UniProtKB-UniRule"/>
</dbReference>
<evidence type="ECO:0000313" key="11">
    <source>
        <dbReference type="Proteomes" id="UP000198981"/>
    </source>
</evidence>
<dbReference type="CDD" id="cd02022">
    <property type="entry name" value="DPCK"/>
    <property type="match status" value="1"/>
</dbReference>